<dbReference type="STRING" id="112413.SAMN05421854_102512"/>
<feature type="region of interest" description="Disordered" evidence="1">
    <location>
        <begin position="17"/>
        <end position="51"/>
    </location>
</feature>
<name>A0A1I5IK06_9PSEU</name>
<protein>
    <submittedName>
        <fullName evidence="2">Uncharacterized protein</fullName>
    </submittedName>
</protein>
<proteinExistence type="predicted"/>
<dbReference type="OrthoDB" id="4764844at2"/>
<dbReference type="RefSeq" id="WP_093573086.1">
    <property type="nucleotide sequence ID" value="NZ_FOWC01000002.1"/>
</dbReference>
<sequence>MPFLKKIREASMWIDEVVEAEAPRPKKAEKTAPEPKQSNKENPKGGRSGKLQTLGERLGFAGIVAVTAVAALAGLVGCKPVHGTPERAPVSVQCNEDEPCWDCRTMGNRRCGPDDTAVKR</sequence>
<evidence type="ECO:0000256" key="1">
    <source>
        <dbReference type="SAM" id="MobiDB-lite"/>
    </source>
</evidence>
<dbReference type="AlphaFoldDB" id="A0A1I5IK06"/>
<reference evidence="2 3" key="1">
    <citation type="submission" date="2016-10" db="EMBL/GenBank/DDBJ databases">
        <authorList>
            <person name="de Groot N.N."/>
        </authorList>
    </citation>
    <scope>NUCLEOTIDE SEQUENCE [LARGE SCALE GENOMIC DNA]</scope>
    <source>
        <strain evidence="2 3">DSM 44637</strain>
    </source>
</reference>
<dbReference type="Proteomes" id="UP000199137">
    <property type="component" value="Unassembled WGS sequence"/>
</dbReference>
<feature type="compositionally biased region" description="Basic and acidic residues" evidence="1">
    <location>
        <begin position="21"/>
        <end position="44"/>
    </location>
</feature>
<evidence type="ECO:0000313" key="2">
    <source>
        <dbReference type="EMBL" id="SFO60754.1"/>
    </source>
</evidence>
<accession>A0A1I5IK06</accession>
<evidence type="ECO:0000313" key="3">
    <source>
        <dbReference type="Proteomes" id="UP000199137"/>
    </source>
</evidence>
<organism evidence="2 3">
    <name type="scientific">Amycolatopsis rubida</name>
    <dbReference type="NCBI Taxonomy" id="112413"/>
    <lineage>
        <taxon>Bacteria</taxon>
        <taxon>Bacillati</taxon>
        <taxon>Actinomycetota</taxon>
        <taxon>Actinomycetes</taxon>
        <taxon>Pseudonocardiales</taxon>
        <taxon>Pseudonocardiaceae</taxon>
        <taxon>Amycolatopsis</taxon>
    </lineage>
</organism>
<gene>
    <name evidence="2" type="ORF">SAMN05421854_102512</name>
</gene>
<dbReference type="EMBL" id="FOWC01000002">
    <property type="protein sequence ID" value="SFO60754.1"/>
    <property type="molecule type" value="Genomic_DNA"/>
</dbReference>